<feature type="transmembrane region" description="Helical" evidence="9">
    <location>
        <begin position="289"/>
        <end position="306"/>
    </location>
</feature>
<evidence type="ECO:0000256" key="3">
    <source>
        <dbReference type="ARBA" id="ARBA00022448"/>
    </source>
</evidence>
<keyword evidence="7 9" id="KW-0472">Membrane</keyword>
<evidence type="ECO:0000256" key="5">
    <source>
        <dbReference type="ARBA" id="ARBA00022927"/>
    </source>
</evidence>
<evidence type="ECO:0000256" key="6">
    <source>
        <dbReference type="ARBA" id="ARBA00023128"/>
    </source>
</evidence>
<accession>A0A835YF07</accession>
<organism evidence="12 13">
    <name type="scientific">Edaphochlamys debaryana</name>
    <dbReference type="NCBI Taxonomy" id="47281"/>
    <lineage>
        <taxon>Eukaryota</taxon>
        <taxon>Viridiplantae</taxon>
        <taxon>Chlorophyta</taxon>
        <taxon>core chlorophytes</taxon>
        <taxon>Chlorophyceae</taxon>
        <taxon>CS clade</taxon>
        <taxon>Chlamydomonadales</taxon>
        <taxon>Chlamydomonadales incertae sedis</taxon>
        <taxon>Edaphochlamys</taxon>
    </lineage>
</organism>
<comment type="subcellular location">
    <subcellularLocation>
        <location evidence="1">Mitochondrion outer membrane</location>
    </subcellularLocation>
</comment>
<comment type="similarity">
    <text evidence="2">Belongs to the metaxin family.</text>
</comment>
<evidence type="ECO:0000256" key="9">
    <source>
        <dbReference type="SAM" id="Phobius"/>
    </source>
</evidence>
<evidence type="ECO:0000256" key="4">
    <source>
        <dbReference type="ARBA" id="ARBA00022787"/>
    </source>
</evidence>
<dbReference type="SUPFAM" id="SSF47616">
    <property type="entry name" value="GST C-terminal domain-like"/>
    <property type="match status" value="1"/>
</dbReference>
<dbReference type="GO" id="GO:0015031">
    <property type="term" value="P:protein transport"/>
    <property type="evidence" value="ECO:0007669"/>
    <property type="project" value="UniProtKB-KW"/>
</dbReference>
<proteinExistence type="inferred from homology"/>
<evidence type="ECO:0000256" key="2">
    <source>
        <dbReference type="ARBA" id="ARBA00009170"/>
    </source>
</evidence>
<feature type="region of interest" description="Disordered" evidence="8">
    <location>
        <begin position="257"/>
        <end position="278"/>
    </location>
</feature>
<dbReference type="InterPro" id="IPR050931">
    <property type="entry name" value="Mito_Protein_Transport_Metaxin"/>
</dbReference>
<dbReference type="InterPro" id="IPR019564">
    <property type="entry name" value="Sam37/metaxin_N"/>
</dbReference>
<comment type="caution">
    <text evidence="12">The sequence shown here is derived from an EMBL/GenBank/DDBJ whole genome shotgun (WGS) entry which is preliminary data.</text>
</comment>
<dbReference type="OrthoDB" id="5835136at2759"/>
<evidence type="ECO:0000259" key="10">
    <source>
        <dbReference type="Pfam" id="PF10568"/>
    </source>
</evidence>
<dbReference type="PANTHER" id="PTHR12289:SF41">
    <property type="entry name" value="FAILED AXON CONNECTIONS-RELATED"/>
    <property type="match status" value="1"/>
</dbReference>
<keyword evidence="5" id="KW-0653">Protein transport</keyword>
<dbReference type="AlphaFoldDB" id="A0A835YF07"/>
<evidence type="ECO:0000256" key="7">
    <source>
        <dbReference type="ARBA" id="ARBA00023136"/>
    </source>
</evidence>
<keyword evidence="9" id="KW-0812">Transmembrane</keyword>
<dbReference type="GO" id="GO:0006626">
    <property type="term" value="P:protein targeting to mitochondrion"/>
    <property type="evidence" value="ECO:0007669"/>
    <property type="project" value="TreeGrafter"/>
</dbReference>
<gene>
    <name evidence="12" type="ORF">HYH03_002300</name>
</gene>
<name>A0A835YF07_9CHLO</name>
<evidence type="ECO:0000313" key="13">
    <source>
        <dbReference type="Proteomes" id="UP000612055"/>
    </source>
</evidence>
<keyword evidence="9" id="KW-1133">Transmembrane helix</keyword>
<evidence type="ECO:0008006" key="14">
    <source>
        <dbReference type="Google" id="ProtNLM"/>
    </source>
</evidence>
<feature type="domain" description="Mitochondrial outer membrane transport complex Sam37/metaxin N-terminal" evidence="10">
    <location>
        <begin position="26"/>
        <end position="152"/>
    </location>
</feature>
<evidence type="ECO:0000313" key="12">
    <source>
        <dbReference type="EMBL" id="KAG2500018.1"/>
    </source>
</evidence>
<dbReference type="EMBL" id="JAEHOE010000005">
    <property type="protein sequence ID" value="KAG2500018.1"/>
    <property type="molecule type" value="Genomic_DNA"/>
</dbReference>
<dbReference type="InterPro" id="IPR036282">
    <property type="entry name" value="Glutathione-S-Trfase_C_sf"/>
</dbReference>
<dbReference type="Pfam" id="PF17171">
    <property type="entry name" value="GST_C_6"/>
    <property type="match status" value="1"/>
</dbReference>
<sequence>MAARPDVTTLYKWPEAWGLPSLSPACIQAEAYLRLAGADFCVEVCSTASSSPTGQLPCLERGSFLLPADSDEFASSTALIAYAKKHIRDLDAPLSLGQRADLLAFSTLVETRLNAATTISCWGESRGFSEYKKAAYGNRLPFPLSHLIPWSRQREVLRRLGPAHEDPDKVYQGAIQVLDALADRLRSSGSAFFFGAAASSLDALLAGHLLFYRSSSAAAPVLADKVQSQPVLCEYLDRLLGRHFALPAPARSAVEGAAPSWSEAARGQKKAPPPKVEPSAAELTFRRHSMYWMAGAGAAIVAYLLMSGRYIKFVPMLEQALEGDDDEGDEEDDGDE</sequence>
<keyword evidence="6" id="KW-0496">Mitochondrion</keyword>
<evidence type="ECO:0000259" key="11">
    <source>
        <dbReference type="Pfam" id="PF17171"/>
    </source>
</evidence>
<feature type="domain" description="Metaxin glutathione S-transferase" evidence="11">
    <location>
        <begin position="175"/>
        <end position="239"/>
    </location>
</feature>
<evidence type="ECO:0000256" key="8">
    <source>
        <dbReference type="SAM" id="MobiDB-lite"/>
    </source>
</evidence>
<dbReference type="PANTHER" id="PTHR12289">
    <property type="entry name" value="METAXIN RELATED"/>
    <property type="match status" value="1"/>
</dbReference>
<keyword evidence="4" id="KW-1000">Mitochondrion outer membrane</keyword>
<keyword evidence="3" id="KW-0813">Transport</keyword>
<dbReference type="Pfam" id="PF10568">
    <property type="entry name" value="Tom37"/>
    <property type="match status" value="1"/>
</dbReference>
<keyword evidence="13" id="KW-1185">Reference proteome</keyword>
<evidence type="ECO:0000256" key="1">
    <source>
        <dbReference type="ARBA" id="ARBA00004294"/>
    </source>
</evidence>
<dbReference type="InterPro" id="IPR033468">
    <property type="entry name" value="Metaxin_GST"/>
</dbReference>
<dbReference type="CDD" id="cd03054">
    <property type="entry name" value="GST_N_Metaxin"/>
    <property type="match status" value="1"/>
</dbReference>
<dbReference type="Proteomes" id="UP000612055">
    <property type="component" value="Unassembled WGS sequence"/>
</dbReference>
<dbReference type="GO" id="GO:0001401">
    <property type="term" value="C:SAM complex"/>
    <property type="evidence" value="ECO:0007669"/>
    <property type="project" value="InterPro"/>
</dbReference>
<protein>
    <recommendedName>
        <fullName evidence="14">Metaxin</fullName>
    </recommendedName>
</protein>
<reference evidence="12" key="1">
    <citation type="journal article" date="2020" name="bioRxiv">
        <title>Comparative genomics of Chlamydomonas.</title>
        <authorList>
            <person name="Craig R.J."/>
            <person name="Hasan A.R."/>
            <person name="Ness R.W."/>
            <person name="Keightley P.D."/>
        </authorList>
    </citation>
    <scope>NUCLEOTIDE SEQUENCE</scope>
    <source>
        <strain evidence="12">CCAP 11/70</strain>
    </source>
</reference>